<gene>
    <name evidence="2" type="ORF">BGTH12_LOCUS4602</name>
</gene>
<dbReference type="Proteomes" id="UP000683417">
    <property type="component" value="Unassembled WGS sequence"/>
</dbReference>
<dbReference type="InterPro" id="IPR003347">
    <property type="entry name" value="JmjC_dom"/>
</dbReference>
<dbReference type="PROSITE" id="PS51184">
    <property type="entry name" value="JMJC"/>
    <property type="match status" value="1"/>
</dbReference>
<dbReference type="EMBL" id="CAJHIT010000007">
    <property type="protein sequence ID" value="CAD6503244.1"/>
    <property type="molecule type" value="Genomic_DNA"/>
</dbReference>
<name>A0A9W4GF59_BLUGR</name>
<dbReference type="PANTHER" id="PTHR12461">
    <property type="entry name" value="HYPOXIA-INDUCIBLE FACTOR 1 ALPHA INHIBITOR-RELATED"/>
    <property type="match status" value="1"/>
</dbReference>
<dbReference type="InterPro" id="IPR041667">
    <property type="entry name" value="Cupin_8"/>
</dbReference>
<accession>A0A9W4GF59</accession>
<organism evidence="2 3">
    <name type="scientific">Blumeria graminis f. sp. triticale</name>
    <dbReference type="NCBI Taxonomy" id="1689686"/>
    <lineage>
        <taxon>Eukaryota</taxon>
        <taxon>Fungi</taxon>
        <taxon>Dikarya</taxon>
        <taxon>Ascomycota</taxon>
        <taxon>Pezizomycotina</taxon>
        <taxon>Leotiomycetes</taxon>
        <taxon>Erysiphales</taxon>
        <taxon>Erysiphaceae</taxon>
        <taxon>Blumeria</taxon>
    </lineage>
</organism>
<comment type="caution">
    <text evidence="2">The sequence shown here is derived from an EMBL/GenBank/DDBJ whole genome shotgun (WGS) entry which is preliminary data.</text>
</comment>
<feature type="domain" description="JmjC" evidence="1">
    <location>
        <begin position="154"/>
        <end position="309"/>
    </location>
</feature>
<dbReference type="PANTHER" id="PTHR12461:SF105">
    <property type="entry name" value="HYPOXIA-INDUCIBLE FACTOR 1-ALPHA INHIBITOR"/>
    <property type="match status" value="1"/>
</dbReference>
<reference evidence="2" key="1">
    <citation type="submission" date="2020-10" db="EMBL/GenBank/DDBJ databases">
        <authorList>
            <person name="Muller C M."/>
        </authorList>
    </citation>
    <scope>NUCLEOTIDE SEQUENCE</scope>
    <source>
        <strain evidence="2">THUN-12</strain>
    </source>
</reference>
<evidence type="ECO:0000313" key="3">
    <source>
        <dbReference type="Proteomes" id="UP000683417"/>
    </source>
</evidence>
<dbReference type="Pfam" id="PF13621">
    <property type="entry name" value="Cupin_8"/>
    <property type="match status" value="1"/>
</dbReference>
<sequence>MRPTTHLMLPRALQEVDIFAKTVDAITTSEFRNRALYPAKALLFTRRNQKTQTLRESLPTFLPAINKWFVCRGRHSASLSSQYLSPFAHTLVPYEIIGPAQSSLADLLMAVYTPQPHPSNAAPSDCFHQFHAPLSLLLHSSAVGLYVAQASLQQLPEELKKDLPVPHIVREAGRGDIYDANLWLGNPPTYTPLHKDPNPNLFCQLAGRKRVRLYSPKVGLEIFREVRLSLGDTDSRGTIRGREMMEGFERVELERTVWGPGSEQMWEGMEVDLEAGDSLFIPEGWWHTIRGLKEGVEGEVIASVNWWFR</sequence>
<proteinExistence type="predicted"/>
<protein>
    <submittedName>
        <fullName evidence="2">BgTH12-02911</fullName>
    </submittedName>
</protein>
<evidence type="ECO:0000313" key="2">
    <source>
        <dbReference type="EMBL" id="CAD6503244.1"/>
    </source>
</evidence>
<dbReference type="AlphaFoldDB" id="A0A9W4GF59"/>
<evidence type="ECO:0000259" key="1">
    <source>
        <dbReference type="PROSITE" id="PS51184"/>
    </source>
</evidence>